<evidence type="ECO:0000256" key="4">
    <source>
        <dbReference type="ARBA" id="ARBA00022475"/>
    </source>
</evidence>
<organism evidence="9 10">
    <name type="scientific">Candidatus Ornithospirochaeta avicola</name>
    <dbReference type="NCBI Taxonomy" id="2840896"/>
    <lineage>
        <taxon>Bacteria</taxon>
        <taxon>Pseudomonadati</taxon>
        <taxon>Spirochaetota</taxon>
        <taxon>Spirochaetia</taxon>
        <taxon>Spirochaetales</taxon>
        <taxon>Spirochaetaceae</taxon>
        <taxon>Spirochaetaceae incertae sedis</taxon>
        <taxon>Candidatus Ornithospirochaeta</taxon>
    </lineage>
</organism>
<feature type="transmembrane region" description="Helical" evidence="8">
    <location>
        <begin position="148"/>
        <end position="170"/>
    </location>
</feature>
<dbReference type="PANTHER" id="PTHR34979">
    <property type="entry name" value="INNER MEMBRANE PROTEIN YGAZ"/>
    <property type="match status" value="1"/>
</dbReference>
<name>A0A9D1PUY8_9SPIO</name>
<dbReference type="AlphaFoldDB" id="A0A9D1PUY8"/>
<dbReference type="InterPro" id="IPR011606">
    <property type="entry name" value="Brnchd-chn_aa_trnsp_permease"/>
</dbReference>
<evidence type="ECO:0000313" key="9">
    <source>
        <dbReference type="EMBL" id="HIV99369.1"/>
    </source>
</evidence>
<accession>A0A9D1PUY8</accession>
<keyword evidence="5 8" id="KW-0812">Transmembrane</keyword>
<evidence type="ECO:0000313" key="10">
    <source>
        <dbReference type="Proteomes" id="UP000823936"/>
    </source>
</evidence>
<evidence type="ECO:0000256" key="2">
    <source>
        <dbReference type="ARBA" id="ARBA00010735"/>
    </source>
</evidence>
<comment type="caution">
    <text evidence="9">The sequence shown here is derived from an EMBL/GenBank/DDBJ whole genome shotgun (WGS) entry which is preliminary data.</text>
</comment>
<gene>
    <name evidence="9" type="ORF">IAB12_06305</name>
</gene>
<comment type="similarity">
    <text evidence="2">Belongs to the AzlC family.</text>
</comment>
<feature type="transmembrane region" description="Helical" evidence="8">
    <location>
        <begin position="57"/>
        <end position="79"/>
    </location>
</feature>
<protein>
    <submittedName>
        <fullName evidence="9">AzlC family ABC transporter permease</fullName>
    </submittedName>
</protein>
<keyword evidence="3" id="KW-0813">Transport</keyword>
<keyword evidence="7 8" id="KW-0472">Membrane</keyword>
<feature type="transmembrane region" description="Helical" evidence="8">
    <location>
        <begin position="20"/>
        <end position="45"/>
    </location>
</feature>
<reference evidence="9" key="1">
    <citation type="journal article" date="2021" name="PeerJ">
        <title>Extensive microbial diversity within the chicken gut microbiome revealed by metagenomics and culture.</title>
        <authorList>
            <person name="Gilroy R."/>
            <person name="Ravi A."/>
            <person name="Getino M."/>
            <person name="Pursley I."/>
            <person name="Horton D.L."/>
            <person name="Alikhan N.F."/>
            <person name="Baker D."/>
            <person name="Gharbi K."/>
            <person name="Hall N."/>
            <person name="Watson M."/>
            <person name="Adriaenssens E.M."/>
            <person name="Foster-Nyarko E."/>
            <person name="Jarju S."/>
            <person name="Secka A."/>
            <person name="Antonio M."/>
            <person name="Oren A."/>
            <person name="Chaudhuri R.R."/>
            <person name="La Ragione R."/>
            <person name="Hildebrand F."/>
            <person name="Pallen M.J."/>
        </authorList>
    </citation>
    <scope>NUCLEOTIDE SEQUENCE</scope>
    <source>
        <strain evidence="9">Gambia11-129</strain>
    </source>
</reference>
<evidence type="ECO:0000256" key="6">
    <source>
        <dbReference type="ARBA" id="ARBA00022989"/>
    </source>
</evidence>
<feature type="transmembrane region" description="Helical" evidence="8">
    <location>
        <begin position="206"/>
        <end position="225"/>
    </location>
</feature>
<proteinExistence type="inferred from homology"/>
<comment type="subcellular location">
    <subcellularLocation>
        <location evidence="1">Cell membrane</location>
        <topology evidence="1">Multi-pass membrane protein</topology>
    </subcellularLocation>
</comment>
<dbReference type="GO" id="GO:0005886">
    <property type="term" value="C:plasma membrane"/>
    <property type="evidence" value="ECO:0007669"/>
    <property type="project" value="UniProtKB-SubCell"/>
</dbReference>
<keyword evidence="6 8" id="KW-1133">Transmembrane helix</keyword>
<dbReference type="GO" id="GO:1903785">
    <property type="term" value="P:L-valine transmembrane transport"/>
    <property type="evidence" value="ECO:0007669"/>
    <property type="project" value="TreeGrafter"/>
</dbReference>
<dbReference type="Pfam" id="PF03591">
    <property type="entry name" value="AzlC"/>
    <property type="match status" value="1"/>
</dbReference>
<sequence>MAERVLTFKRGCKDGFPVFLGYFTTALAFGLLTRTSGFTFIEGVLTSVTNFAGSGQFLMLNLYNAGSFLLEIVISVFLINSRYLFMSSSLRPHLENNSFFALLFCGFGCTDEVFAISALKSRSLPFSYMAGLILTSYLGWVSGTATGFLAGSFLPPIVQSASVITIYAMFSSLMGAEVEKNIKALVVFFVSASLNTLFILCLRISTGLSFTLSMLISTIAAVFLYDDEEVLDE</sequence>
<feature type="transmembrane region" description="Helical" evidence="8">
    <location>
        <begin position="99"/>
        <end position="119"/>
    </location>
</feature>
<dbReference type="PANTHER" id="PTHR34979:SF1">
    <property type="entry name" value="INNER MEMBRANE PROTEIN YGAZ"/>
    <property type="match status" value="1"/>
</dbReference>
<keyword evidence="4" id="KW-1003">Cell membrane</keyword>
<evidence type="ECO:0000256" key="7">
    <source>
        <dbReference type="ARBA" id="ARBA00023136"/>
    </source>
</evidence>
<evidence type="ECO:0000256" key="5">
    <source>
        <dbReference type="ARBA" id="ARBA00022692"/>
    </source>
</evidence>
<evidence type="ECO:0000256" key="1">
    <source>
        <dbReference type="ARBA" id="ARBA00004651"/>
    </source>
</evidence>
<dbReference type="EMBL" id="DXHU01000023">
    <property type="protein sequence ID" value="HIV99369.1"/>
    <property type="molecule type" value="Genomic_DNA"/>
</dbReference>
<feature type="transmembrane region" description="Helical" evidence="8">
    <location>
        <begin position="126"/>
        <end position="142"/>
    </location>
</feature>
<feature type="transmembrane region" description="Helical" evidence="8">
    <location>
        <begin position="182"/>
        <end position="200"/>
    </location>
</feature>
<evidence type="ECO:0000256" key="8">
    <source>
        <dbReference type="SAM" id="Phobius"/>
    </source>
</evidence>
<reference evidence="9" key="2">
    <citation type="submission" date="2021-04" db="EMBL/GenBank/DDBJ databases">
        <authorList>
            <person name="Gilroy R."/>
        </authorList>
    </citation>
    <scope>NUCLEOTIDE SEQUENCE</scope>
    <source>
        <strain evidence="9">Gambia11-129</strain>
    </source>
</reference>
<evidence type="ECO:0000256" key="3">
    <source>
        <dbReference type="ARBA" id="ARBA00022448"/>
    </source>
</evidence>
<dbReference type="Proteomes" id="UP000823936">
    <property type="component" value="Unassembled WGS sequence"/>
</dbReference>